<dbReference type="PRINTS" id="PR01994">
    <property type="entry name" value="ANTIREPRESSR"/>
</dbReference>
<protein>
    <submittedName>
        <fullName evidence="2">P22-like antirepressor protein</fullName>
    </submittedName>
</protein>
<evidence type="ECO:0000259" key="1">
    <source>
        <dbReference type="Pfam" id="PF10547"/>
    </source>
</evidence>
<dbReference type="InterPro" id="IPR018875">
    <property type="entry name" value="Antirepressor_Ant_N"/>
</dbReference>
<dbReference type="Pfam" id="PF10547">
    <property type="entry name" value="P22_AR_N"/>
    <property type="match status" value="1"/>
</dbReference>
<evidence type="ECO:0000313" key="2">
    <source>
        <dbReference type="EMBL" id="TDR36527.1"/>
    </source>
</evidence>
<evidence type="ECO:0000313" key="3">
    <source>
        <dbReference type="Proteomes" id="UP000294958"/>
    </source>
</evidence>
<name>A0A4R6YI87_9HYPH</name>
<dbReference type="OrthoDB" id="1042522at2"/>
<dbReference type="EMBL" id="SNZF01000005">
    <property type="protein sequence ID" value="TDR36527.1"/>
    <property type="molecule type" value="Genomic_DNA"/>
</dbReference>
<organism evidence="2 3">
    <name type="scientific">Aquamicrobium defluvii</name>
    <dbReference type="NCBI Taxonomy" id="69279"/>
    <lineage>
        <taxon>Bacteria</taxon>
        <taxon>Pseudomonadati</taxon>
        <taxon>Pseudomonadota</taxon>
        <taxon>Alphaproteobacteria</taxon>
        <taxon>Hyphomicrobiales</taxon>
        <taxon>Phyllobacteriaceae</taxon>
        <taxon>Aquamicrobium</taxon>
    </lineage>
</organism>
<proteinExistence type="predicted"/>
<gene>
    <name evidence="2" type="ORF">DES43_105194</name>
</gene>
<dbReference type="Proteomes" id="UP000294958">
    <property type="component" value="Unassembled WGS sequence"/>
</dbReference>
<reference evidence="2 3" key="1">
    <citation type="submission" date="2019-03" db="EMBL/GenBank/DDBJ databases">
        <title>Genomic Encyclopedia of Type Strains, Phase IV (KMG-IV): sequencing the most valuable type-strain genomes for metagenomic binning, comparative biology and taxonomic classification.</title>
        <authorList>
            <person name="Goeker M."/>
        </authorList>
    </citation>
    <scope>NUCLEOTIDE SEQUENCE [LARGE SCALE GENOMIC DNA]</scope>
    <source>
        <strain evidence="2 3">DSM 11603</strain>
    </source>
</reference>
<sequence>MGQIVTVNFRGDQLYGFESDDGVFVALKPIVESIGMNWSGQEQRVKRDPILSEGICVMHTPFGPGGGQDCLCLKMDLVNGWLFTIDSARIKDQAVREKVILYQRECYGVLFKHFYKGAKPVQEPLVIEDHEETASPDNAKVRLVTECRQTFGSKASGQLWFQLGLPTVPAMIEQSRQFDLLDFEAIKTASDSRAA</sequence>
<keyword evidence="3" id="KW-1185">Reference proteome</keyword>
<dbReference type="AlphaFoldDB" id="A0A4R6YI87"/>
<feature type="domain" description="Antirepressor protein ant N-terminal" evidence="1">
    <location>
        <begin position="6"/>
        <end position="117"/>
    </location>
</feature>
<accession>A0A4R6YI87</accession>
<dbReference type="RefSeq" id="WP_133674851.1">
    <property type="nucleotide sequence ID" value="NZ_SNZF01000005.1"/>
</dbReference>
<comment type="caution">
    <text evidence="2">The sequence shown here is derived from an EMBL/GenBank/DDBJ whole genome shotgun (WGS) entry which is preliminary data.</text>
</comment>